<gene>
    <name evidence="2" type="ORF">F4559_002454</name>
</gene>
<keyword evidence="3" id="KW-1185">Reference proteome</keyword>
<dbReference type="InterPro" id="IPR006905">
    <property type="entry name" value="Flavin_halogenase"/>
</dbReference>
<proteinExistence type="inferred from homology"/>
<sequence length="544" mass="60231">MSTDHETPHHGGPENGHFDVIVIGGGPGGSMASTLLADSGKRVVLFEATEFPRYHIGESLLSGTADLLKKIGALEKLERDGYIKKYGVEWVWGEHRQPWKVYFKDALAMPYDYGYQVERGAFDKMLLDNAREHGVDARERHRVTDFGREPDGTSWVAYRAADGAEGRVTARWIVDASGQGGTVTKRLHERSWDPYLKNMAVWTYWRDAKRPEGIDHGNTFLPTFGDGWWWFIPLRDGITSVGVVVDRETMRTRQESDLEAYYLEAVARTPEIADRLANAERTDELHIQRDWSYIYDKFAGDGYIAVGDAACFIDPLFSTGVHLAMLAGFLAAVTVNTVLDKPELDRAEVLAFYEKNYRAEFARLRAQVYFLYGGHGGTKDSYFWHARSQFDVPGIAPEKAFISLIAGAFTHRSWYRRFLEQLDVPAELKSTVEGIFDGKSLGTGVDPDAPLVRRDGLAVVDDLAVDGAYLRRSQSLVSPDGAVVPLTDRLTALLDSADGTRGGNELADALVSRGVPADVAQSAVHEALSYGILAAPAADTSTRT</sequence>
<dbReference type="EMBL" id="JACHJS010000001">
    <property type="protein sequence ID" value="MBB4965095.1"/>
    <property type="molecule type" value="Genomic_DNA"/>
</dbReference>
<organism evidence="2 3">
    <name type="scientific">Saccharothrix violaceirubra</name>
    <dbReference type="NCBI Taxonomy" id="413306"/>
    <lineage>
        <taxon>Bacteria</taxon>
        <taxon>Bacillati</taxon>
        <taxon>Actinomycetota</taxon>
        <taxon>Actinomycetes</taxon>
        <taxon>Pseudonocardiales</taxon>
        <taxon>Pseudonocardiaceae</taxon>
        <taxon>Saccharothrix</taxon>
    </lineage>
</organism>
<dbReference type="PANTHER" id="PTHR43747">
    <property type="entry name" value="FAD-BINDING PROTEIN"/>
    <property type="match status" value="1"/>
</dbReference>
<dbReference type="Pfam" id="PF04820">
    <property type="entry name" value="Trp_halogenase"/>
    <property type="match status" value="2"/>
</dbReference>
<evidence type="ECO:0000256" key="1">
    <source>
        <dbReference type="ARBA" id="ARBA00038396"/>
    </source>
</evidence>
<dbReference type="SUPFAM" id="SSF51905">
    <property type="entry name" value="FAD/NAD(P)-binding domain"/>
    <property type="match status" value="1"/>
</dbReference>
<evidence type="ECO:0000313" key="3">
    <source>
        <dbReference type="Proteomes" id="UP000542674"/>
    </source>
</evidence>
<dbReference type="RefSeq" id="WP_184668483.1">
    <property type="nucleotide sequence ID" value="NZ_BAABAI010000013.1"/>
</dbReference>
<reference evidence="2 3" key="1">
    <citation type="submission" date="2020-08" db="EMBL/GenBank/DDBJ databases">
        <title>Sequencing the genomes of 1000 actinobacteria strains.</title>
        <authorList>
            <person name="Klenk H.-P."/>
        </authorList>
    </citation>
    <scope>NUCLEOTIDE SEQUENCE [LARGE SCALE GENOMIC DNA]</scope>
    <source>
        <strain evidence="2 3">DSM 45084</strain>
    </source>
</reference>
<comment type="similarity">
    <text evidence="1">Belongs to the flavin-dependent halogenase family. Bacterial tryptophan halogenase subfamily.</text>
</comment>
<evidence type="ECO:0000313" key="2">
    <source>
        <dbReference type="EMBL" id="MBB4965095.1"/>
    </source>
</evidence>
<accession>A0A7W7T1Z3</accession>
<dbReference type="PRINTS" id="PR00420">
    <property type="entry name" value="RNGMNOXGNASE"/>
</dbReference>
<name>A0A7W7T1Z3_9PSEU</name>
<dbReference type="Gene3D" id="3.50.50.60">
    <property type="entry name" value="FAD/NAD(P)-binding domain"/>
    <property type="match status" value="1"/>
</dbReference>
<protein>
    <submittedName>
        <fullName evidence="2">Flavin-dependent dehydrogenase</fullName>
    </submittedName>
</protein>
<comment type="caution">
    <text evidence="2">The sequence shown here is derived from an EMBL/GenBank/DDBJ whole genome shotgun (WGS) entry which is preliminary data.</text>
</comment>
<dbReference type="GO" id="GO:0004497">
    <property type="term" value="F:monooxygenase activity"/>
    <property type="evidence" value="ECO:0007669"/>
    <property type="project" value="InterPro"/>
</dbReference>
<dbReference type="InterPro" id="IPR050816">
    <property type="entry name" value="Flavin-dep_Halogenase_NPB"/>
</dbReference>
<dbReference type="Proteomes" id="UP000542674">
    <property type="component" value="Unassembled WGS sequence"/>
</dbReference>
<dbReference type="Gene3D" id="3.30.9.100">
    <property type="match status" value="1"/>
</dbReference>
<dbReference type="AlphaFoldDB" id="A0A7W7T1Z3"/>
<dbReference type="PANTHER" id="PTHR43747:SF1">
    <property type="entry name" value="SLR1998 PROTEIN"/>
    <property type="match status" value="1"/>
</dbReference>
<dbReference type="InterPro" id="IPR036188">
    <property type="entry name" value="FAD/NAD-bd_sf"/>
</dbReference>